<dbReference type="Proteomes" id="UP000264702">
    <property type="component" value="Unassembled WGS sequence"/>
</dbReference>
<dbReference type="OrthoDB" id="119224at2"/>
<dbReference type="EMBL" id="QVQT01000002">
    <property type="protein sequence ID" value="RFU17648.1"/>
    <property type="molecule type" value="Genomic_DNA"/>
</dbReference>
<dbReference type="InterPro" id="IPR012440">
    <property type="entry name" value="DUF1641"/>
</dbReference>
<evidence type="ECO:0000313" key="2">
    <source>
        <dbReference type="Proteomes" id="UP000264702"/>
    </source>
</evidence>
<protein>
    <submittedName>
        <fullName evidence="1">DUF1641 domain-containing protein</fullName>
    </submittedName>
</protein>
<dbReference type="Pfam" id="PF07849">
    <property type="entry name" value="DUF1641"/>
    <property type="match status" value="1"/>
</dbReference>
<dbReference type="PANTHER" id="PTHR38433">
    <property type="match status" value="1"/>
</dbReference>
<dbReference type="PANTHER" id="PTHR38433:SF1">
    <property type="entry name" value="DUF1641 DOMAIN-CONTAINING PROTEIN"/>
    <property type="match status" value="1"/>
</dbReference>
<reference evidence="1 2" key="1">
    <citation type="submission" date="2018-08" db="EMBL/GenBank/DDBJ databases">
        <title>Acidipila sp. 4G-K13, an acidobacterium isolated from forest soil.</title>
        <authorList>
            <person name="Gao Z.-H."/>
            <person name="Qiu L.-H."/>
        </authorList>
    </citation>
    <scope>NUCLEOTIDE SEQUENCE [LARGE SCALE GENOMIC DNA]</scope>
    <source>
        <strain evidence="1 2">4G-K13</strain>
    </source>
</reference>
<keyword evidence="2" id="KW-1185">Reference proteome</keyword>
<comment type="caution">
    <text evidence="1">The sequence shown here is derived from an EMBL/GenBank/DDBJ whole genome shotgun (WGS) entry which is preliminary data.</text>
</comment>
<dbReference type="RefSeq" id="WP_117298398.1">
    <property type="nucleotide sequence ID" value="NZ_QVQT02000002.1"/>
</dbReference>
<accession>A0A372IRY3</accession>
<gene>
    <name evidence="1" type="ORF">D0Y96_05830</name>
</gene>
<proteinExistence type="predicted"/>
<sequence>MAKPIEIRPVVADAREELKRRLDNAPLEHADALLSCYELVQQLHDTGVIDVLRGVLDAGDRVVEHAVSVVSQPETVRALRNLMVMGKILGSIDPELLHSVAALLPAEGESRAPEKPPSLFALLKQMNSEDSRRALAVTAALLEGAGRGLKNGAR</sequence>
<evidence type="ECO:0000313" key="1">
    <source>
        <dbReference type="EMBL" id="RFU17648.1"/>
    </source>
</evidence>
<organism evidence="1 2">
    <name type="scientific">Paracidobacterium acidisoli</name>
    <dbReference type="NCBI Taxonomy" id="2303751"/>
    <lineage>
        <taxon>Bacteria</taxon>
        <taxon>Pseudomonadati</taxon>
        <taxon>Acidobacteriota</taxon>
        <taxon>Terriglobia</taxon>
        <taxon>Terriglobales</taxon>
        <taxon>Acidobacteriaceae</taxon>
        <taxon>Paracidobacterium</taxon>
    </lineage>
</organism>
<dbReference type="AlphaFoldDB" id="A0A372IRY3"/>
<name>A0A372IRY3_9BACT</name>